<dbReference type="eggNOG" id="COG1918">
    <property type="taxonomic scope" value="Bacteria"/>
</dbReference>
<dbReference type="AlphaFoldDB" id="F0SN25"/>
<dbReference type="SMART" id="SM00899">
    <property type="entry name" value="FeoA"/>
    <property type="match status" value="1"/>
</dbReference>
<name>F0SN25_RUBBR</name>
<accession>F0SN25</accession>
<dbReference type="Gene3D" id="2.30.30.90">
    <property type="match status" value="1"/>
</dbReference>
<dbReference type="Proteomes" id="UP000006860">
    <property type="component" value="Chromosome"/>
</dbReference>
<dbReference type="STRING" id="756272.Plabr_3457"/>
<keyword evidence="4" id="KW-1185">Reference proteome</keyword>
<proteinExistence type="predicted"/>
<dbReference type="PANTHER" id="PTHR42954">
    <property type="entry name" value="FE(2+) TRANSPORT PROTEIN A"/>
    <property type="match status" value="1"/>
</dbReference>
<evidence type="ECO:0000313" key="3">
    <source>
        <dbReference type="EMBL" id="ADY61054.1"/>
    </source>
</evidence>
<dbReference type="InterPro" id="IPR007167">
    <property type="entry name" value="Fe-transptr_FeoA-like"/>
</dbReference>
<protein>
    <submittedName>
        <fullName evidence="3">FeoA family protein</fullName>
    </submittedName>
</protein>
<dbReference type="SUPFAM" id="SSF50037">
    <property type="entry name" value="C-terminal domain of transcriptional repressors"/>
    <property type="match status" value="1"/>
</dbReference>
<evidence type="ECO:0000313" key="4">
    <source>
        <dbReference type="Proteomes" id="UP000006860"/>
    </source>
</evidence>
<sequence length="77" mass="8369">MNASLNDLRPGESAVITEIEGTDAISVRLMELGLFEGETIAMRGAAPLGDPREFLIGGTRVSLRRNESARVQIRRDA</sequence>
<dbReference type="PANTHER" id="PTHR42954:SF2">
    <property type="entry name" value="FE(2+) TRANSPORT PROTEIN A"/>
    <property type="match status" value="1"/>
</dbReference>
<dbReference type="HOGENOM" id="CLU_150646_12_4_0"/>
<reference evidence="4" key="1">
    <citation type="submission" date="2011-02" db="EMBL/GenBank/DDBJ databases">
        <title>The complete genome of Planctomyces brasiliensis DSM 5305.</title>
        <authorList>
            <person name="Lucas S."/>
            <person name="Copeland A."/>
            <person name="Lapidus A."/>
            <person name="Bruce D."/>
            <person name="Goodwin L."/>
            <person name="Pitluck S."/>
            <person name="Kyrpides N."/>
            <person name="Mavromatis K."/>
            <person name="Pagani I."/>
            <person name="Ivanova N."/>
            <person name="Ovchinnikova G."/>
            <person name="Lu M."/>
            <person name="Detter J.C."/>
            <person name="Han C."/>
            <person name="Land M."/>
            <person name="Hauser L."/>
            <person name="Markowitz V."/>
            <person name="Cheng J.-F."/>
            <person name="Hugenholtz P."/>
            <person name="Woyke T."/>
            <person name="Wu D."/>
            <person name="Tindall B."/>
            <person name="Pomrenke H.G."/>
            <person name="Brambilla E."/>
            <person name="Klenk H.-P."/>
            <person name="Eisen J.A."/>
        </authorList>
    </citation>
    <scope>NUCLEOTIDE SEQUENCE [LARGE SCALE GENOMIC DNA]</scope>
    <source>
        <strain evidence="4">ATCC 49424 / DSM 5305 / JCM 21570 / NBRC 103401 / IFAM 1448</strain>
    </source>
</reference>
<dbReference type="Pfam" id="PF04023">
    <property type="entry name" value="FeoA"/>
    <property type="match status" value="1"/>
</dbReference>
<evidence type="ECO:0000259" key="2">
    <source>
        <dbReference type="SMART" id="SM00899"/>
    </source>
</evidence>
<evidence type="ECO:0000256" key="1">
    <source>
        <dbReference type="ARBA" id="ARBA00023004"/>
    </source>
</evidence>
<dbReference type="KEGG" id="pbs:Plabr_3457"/>
<dbReference type="InterPro" id="IPR038157">
    <property type="entry name" value="FeoA_core_dom"/>
</dbReference>
<gene>
    <name evidence="3" type="ordered locus">Plabr_3457</name>
</gene>
<organism evidence="3 4">
    <name type="scientific">Rubinisphaera brasiliensis (strain ATCC 49424 / DSM 5305 / JCM 21570 / IAM 15109 / NBRC 103401 / IFAM 1448)</name>
    <name type="common">Planctomyces brasiliensis</name>
    <dbReference type="NCBI Taxonomy" id="756272"/>
    <lineage>
        <taxon>Bacteria</taxon>
        <taxon>Pseudomonadati</taxon>
        <taxon>Planctomycetota</taxon>
        <taxon>Planctomycetia</taxon>
        <taxon>Planctomycetales</taxon>
        <taxon>Planctomycetaceae</taxon>
        <taxon>Rubinisphaera</taxon>
    </lineage>
</organism>
<dbReference type="InterPro" id="IPR008988">
    <property type="entry name" value="Transcriptional_repressor_C"/>
</dbReference>
<dbReference type="InterPro" id="IPR052713">
    <property type="entry name" value="FeoA"/>
</dbReference>
<dbReference type="RefSeq" id="WP_013629773.1">
    <property type="nucleotide sequence ID" value="NC_015174.1"/>
</dbReference>
<keyword evidence="1" id="KW-0408">Iron</keyword>
<dbReference type="OrthoDB" id="9811076at2"/>
<dbReference type="EMBL" id="CP002546">
    <property type="protein sequence ID" value="ADY61054.1"/>
    <property type="molecule type" value="Genomic_DNA"/>
</dbReference>
<feature type="domain" description="Ferrous iron transporter FeoA-like" evidence="2">
    <location>
        <begin position="3"/>
        <end position="75"/>
    </location>
</feature>
<dbReference type="GO" id="GO:0046914">
    <property type="term" value="F:transition metal ion binding"/>
    <property type="evidence" value="ECO:0007669"/>
    <property type="project" value="InterPro"/>
</dbReference>